<feature type="transmembrane region" description="Helical" evidence="1">
    <location>
        <begin position="199"/>
        <end position="223"/>
    </location>
</feature>
<evidence type="ECO:0000256" key="1">
    <source>
        <dbReference type="SAM" id="Phobius"/>
    </source>
</evidence>
<feature type="transmembrane region" description="Helical" evidence="1">
    <location>
        <begin position="363"/>
        <end position="383"/>
    </location>
</feature>
<feature type="transmembrane region" description="Helical" evidence="1">
    <location>
        <begin position="323"/>
        <end position="343"/>
    </location>
</feature>
<feature type="transmembrane region" description="Helical" evidence="1">
    <location>
        <begin position="446"/>
        <end position="467"/>
    </location>
</feature>
<organism evidence="2">
    <name type="scientific">Scrofimicrobium appendicitidis</name>
    <dbReference type="NCBI Taxonomy" id="3079930"/>
    <lineage>
        <taxon>Bacteria</taxon>
        <taxon>Bacillati</taxon>
        <taxon>Actinomycetota</taxon>
        <taxon>Actinomycetes</taxon>
        <taxon>Actinomycetales</taxon>
        <taxon>Actinomycetaceae</taxon>
        <taxon>Scrofimicrobium</taxon>
    </lineage>
</organism>
<feature type="transmembrane region" description="Helical" evidence="1">
    <location>
        <begin position="291"/>
        <end position="311"/>
    </location>
</feature>
<feature type="transmembrane region" description="Helical" evidence="1">
    <location>
        <begin position="20"/>
        <end position="40"/>
    </location>
</feature>
<feature type="transmembrane region" description="Helical" evidence="1">
    <location>
        <begin position="235"/>
        <end position="257"/>
    </location>
</feature>
<gene>
    <name evidence="2" type="ORF">SAC06_02475</name>
</gene>
<feature type="transmembrane region" description="Helical" evidence="1">
    <location>
        <begin position="163"/>
        <end position="187"/>
    </location>
</feature>
<keyword evidence="1" id="KW-0472">Membrane</keyword>
<sequence length="542" mass="58122">MSTNSVETGTKPALPANTGWRWILLALVTVGNYLAWYLLWRMVYLSGDDFRASLNGGAGQYGRSTLGQIWAAGVDDYLHWNGRFADAIVKLQISLGYEAWQLISPLLLTLLAAVATALIYRIGRVAFPNFHLRTGVLVVVYLLVSLIPFALIGTQPLLGSTMFFFNAAVVGYGLALLLLLVGLWLLFGRYPKNPSVPVLVLLVPLFFSLSLINESVGFAGLVLSMVALALPATRVLARGFALAAGASLVGFVVFFLAPGRASRQGLVHGAEDSLLVRSARGALMVLPSGRIYLVLVLIITLVALAIIGSRLVADRGAAGRWPLIGAGIGVLGTLVLFAASVAWTGNRDGDTFTAAVLRALYQLGSFKLMVLGLGLLIAGWFLVVYRLPAKVRDPLVLLTVAAVVSAGPAVAMGLYPGRPYIFIVYLLSLIGVLVLTLGWSQARSRGLGLAAGVLVLATIAFAGMGYAESHRQLTDVYRLWHPVEQELVAVGSGAELPAEIILPSADRYPDELWSRLVSRSEGSEAALREWFGIPDSVKLEWR</sequence>
<dbReference type="EMBL" id="CP138335">
    <property type="protein sequence ID" value="XBW08440.1"/>
    <property type="molecule type" value="Genomic_DNA"/>
</dbReference>
<evidence type="ECO:0008006" key="3">
    <source>
        <dbReference type="Google" id="ProtNLM"/>
    </source>
</evidence>
<feature type="transmembrane region" description="Helical" evidence="1">
    <location>
        <begin position="395"/>
        <end position="414"/>
    </location>
</feature>
<keyword evidence="1" id="KW-1133">Transmembrane helix</keyword>
<protein>
    <recommendedName>
        <fullName evidence="3">Glycosyltransferase RgtA/B/C/D-like domain-containing protein</fullName>
    </recommendedName>
</protein>
<name>A0AAU7V8L6_9ACTO</name>
<accession>A0AAU7V8L6</accession>
<evidence type="ECO:0000313" key="2">
    <source>
        <dbReference type="EMBL" id="XBW08440.1"/>
    </source>
</evidence>
<keyword evidence="1" id="KW-0812">Transmembrane</keyword>
<dbReference type="RefSeq" id="WP_350258639.1">
    <property type="nucleotide sequence ID" value="NZ_CP138335.1"/>
</dbReference>
<reference evidence="2" key="1">
    <citation type="submission" date="2023-11" db="EMBL/GenBank/DDBJ databases">
        <title>Scrofimicrobium hongkongense sp. nov., isolated from a patient with peritonitis.</title>
        <authorList>
            <person name="Lao H.Y."/>
            <person name="Wong A.Y.P."/>
            <person name="Ng T.L."/>
            <person name="Wong R.Y.L."/>
            <person name="Yau M.C.Y."/>
            <person name="Lam J.Y.W."/>
            <person name="Siu G.K.H."/>
        </authorList>
    </citation>
    <scope>NUCLEOTIDE SEQUENCE</scope>
    <source>
        <strain evidence="2">R131</strain>
    </source>
</reference>
<feature type="transmembrane region" description="Helical" evidence="1">
    <location>
        <begin position="420"/>
        <end position="439"/>
    </location>
</feature>
<dbReference type="AlphaFoldDB" id="A0AAU7V8L6"/>
<proteinExistence type="predicted"/>
<feature type="transmembrane region" description="Helical" evidence="1">
    <location>
        <begin position="99"/>
        <end position="120"/>
    </location>
</feature>
<feature type="transmembrane region" description="Helical" evidence="1">
    <location>
        <begin position="132"/>
        <end position="151"/>
    </location>
</feature>
<dbReference type="KEGG" id="sapp:SAC06_02475"/>